<evidence type="ECO:0000313" key="12">
    <source>
        <dbReference type="EMBL" id="BDE05594.1"/>
    </source>
</evidence>
<feature type="binding site" evidence="10">
    <location>
        <position position="149"/>
    </location>
    <ligand>
        <name>FAD</name>
        <dbReference type="ChEBI" id="CHEBI:57692"/>
    </ligand>
</feature>
<dbReference type="InterPro" id="IPR002872">
    <property type="entry name" value="Proline_DH_dom"/>
</dbReference>
<dbReference type="PANTHER" id="PTHR13914:SF0">
    <property type="entry name" value="PROLINE DEHYDROGENASE 1, MITOCHONDRIAL"/>
    <property type="match status" value="1"/>
</dbReference>
<dbReference type="Gene3D" id="3.20.20.220">
    <property type="match status" value="1"/>
</dbReference>
<dbReference type="GO" id="GO:0004657">
    <property type="term" value="F:proline dehydrogenase activity"/>
    <property type="evidence" value="ECO:0007669"/>
    <property type="project" value="UniProtKB-EC"/>
</dbReference>
<dbReference type="KEGG" id="vab:WPS_08700"/>
<dbReference type="InterPro" id="IPR029041">
    <property type="entry name" value="FAD-linked_oxidoreductase-like"/>
</dbReference>
<feature type="binding site" evidence="10">
    <location>
        <position position="121"/>
    </location>
    <ligand>
        <name>FAD</name>
        <dbReference type="ChEBI" id="CHEBI:57692"/>
    </ligand>
</feature>
<comment type="catalytic activity">
    <reaction evidence="8">
        <text>L-proline + a quinone = (S)-1-pyrroline-5-carboxylate + a quinol + H(+)</text>
        <dbReference type="Rhea" id="RHEA:23784"/>
        <dbReference type="ChEBI" id="CHEBI:15378"/>
        <dbReference type="ChEBI" id="CHEBI:17388"/>
        <dbReference type="ChEBI" id="CHEBI:24646"/>
        <dbReference type="ChEBI" id="CHEBI:60039"/>
        <dbReference type="ChEBI" id="CHEBI:132124"/>
        <dbReference type="EC" id="1.5.5.2"/>
    </reaction>
</comment>
<comment type="cofactor">
    <cofactor evidence="10">
        <name>FAD</name>
        <dbReference type="ChEBI" id="CHEBI:57692"/>
    </cofactor>
    <text evidence="10">Binds 1 FAD per subunit.</text>
</comment>
<evidence type="ECO:0000256" key="1">
    <source>
        <dbReference type="ARBA" id="ARBA00004739"/>
    </source>
</evidence>
<keyword evidence="4 10" id="KW-0547">Nucleotide-binding</keyword>
<organism evidence="12 13">
    <name type="scientific">Vulcanimicrobium alpinum</name>
    <dbReference type="NCBI Taxonomy" id="3016050"/>
    <lineage>
        <taxon>Bacteria</taxon>
        <taxon>Bacillati</taxon>
        <taxon>Vulcanimicrobiota</taxon>
        <taxon>Vulcanimicrobiia</taxon>
        <taxon>Vulcanimicrobiales</taxon>
        <taxon>Vulcanimicrobiaceae</taxon>
        <taxon>Vulcanimicrobium</taxon>
    </lineage>
</organism>
<evidence type="ECO:0000259" key="11">
    <source>
        <dbReference type="Pfam" id="PF01619"/>
    </source>
</evidence>
<dbReference type="PIRSF" id="PIRSF000196">
    <property type="entry name" value="Pro_dehydrog"/>
    <property type="match status" value="1"/>
</dbReference>
<keyword evidence="6" id="KW-0560">Oxidoreductase</keyword>
<feature type="binding site" evidence="9">
    <location>
        <position position="274"/>
    </location>
    <ligand>
        <name>substrate</name>
    </ligand>
</feature>
<dbReference type="Proteomes" id="UP001317532">
    <property type="component" value="Chromosome"/>
</dbReference>
<evidence type="ECO:0000256" key="8">
    <source>
        <dbReference type="ARBA" id="ARBA00048779"/>
    </source>
</evidence>
<evidence type="ECO:0000256" key="4">
    <source>
        <dbReference type="ARBA" id="ARBA00022741"/>
    </source>
</evidence>
<proteinExistence type="predicted"/>
<feature type="domain" description="Proline dehydrogenase" evidence="11">
    <location>
        <begin position="31"/>
        <end position="282"/>
    </location>
</feature>
<accession>A0AAN2C8T0</accession>
<dbReference type="EMBL" id="AP025523">
    <property type="protein sequence ID" value="BDE05594.1"/>
    <property type="molecule type" value="Genomic_DNA"/>
</dbReference>
<feature type="binding site" evidence="10">
    <location>
        <begin position="212"/>
        <end position="213"/>
    </location>
    <ligand>
        <name>FAD</name>
        <dbReference type="ChEBI" id="CHEBI:57692"/>
    </ligand>
</feature>
<name>A0AAN2C8T0_UNVUL</name>
<dbReference type="InterPro" id="IPR008219">
    <property type="entry name" value="PRODH_bac_arc"/>
</dbReference>
<dbReference type="Pfam" id="PF01619">
    <property type="entry name" value="Pro_dh"/>
    <property type="match status" value="1"/>
</dbReference>
<dbReference type="PANTHER" id="PTHR13914">
    <property type="entry name" value="PROLINE OXIDASE"/>
    <property type="match status" value="1"/>
</dbReference>
<sequence length="293" mass="32923">MLDVIQTPGFQQRFFFLAKRFVAGETADEAMDAVAALNAAGMTATLDFLGEDVTQRDEAERTRDAYLALLSAIRRRGVETNVSVKLTAMGLLVDEDFAFANLRTILDDAARNADPFVRIDMEGSAVTGATLRVFERAFAHTRNVGPVLQAYLKRTPADVERMIALGARVRLCKGAYGESPDVAYKAMPTIRRECLRSAEALLERGVYPAIATHDERIIAAVERFARDRGIGRDRFEFQMLYGVRPDVQLRLVADGYRLRVYVPYGTHWAGYFYRRITERPENALFALRSIVAR</sequence>
<keyword evidence="5 10" id="KW-0274">FAD</keyword>
<keyword evidence="3" id="KW-0285">Flavoprotein</keyword>
<evidence type="ECO:0000313" key="13">
    <source>
        <dbReference type="Proteomes" id="UP001317532"/>
    </source>
</evidence>
<comment type="pathway">
    <text evidence="1">Amino-acid degradation; L-proline degradation into L-glutamate; L-glutamate from L-proline: step 1/2.</text>
</comment>
<evidence type="ECO:0000256" key="7">
    <source>
        <dbReference type="ARBA" id="ARBA00023062"/>
    </source>
</evidence>
<evidence type="ECO:0000256" key="2">
    <source>
        <dbReference type="ARBA" id="ARBA00012695"/>
    </source>
</evidence>
<keyword evidence="13" id="KW-1185">Reference proteome</keyword>
<feature type="binding site" evidence="10">
    <location>
        <begin position="173"/>
        <end position="175"/>
    </location>
    <ligand>
        <name>FAD</name>
        <dbReference type="ChEBI" id="CHEBI:57692"/>
    </ligand>
</feature>
<evidence type="ECO:0000256" key="5">
    <source>
        <dbReference type="ARBA" id="ARBA00022827"/>
    </source>
</evidence>
<gene>
    <name evidence="12" type="ORF">WPS_08700</name>
</gene>
<dbReference type="AlphaFoldDB" id="A0AAN2C8T0"/>
<feature type="binding site" evidence="9">
    <location>
        <position position="275"/>
    </location>
    <ligand>
        <name>substrate</name>
    </ligand>
</feature>
<evidence type="ECO:0000256" key="6">
    <source>
        <dbReference type="ARBA" id="ARBA00023002"/>
    </source>
</evidence>
<evidence type="ECO:0000256" key="10">
    <source>
        <dbReference type="PIRSR" id="PIRSR000196-2"/>
    </source>
</evidence>
<keyword evidence="7" id="KW-0642">Proline metabolism</keyword>
<evidence type="ECO:0000256" key="3">
    <source>
        <dbReference type="ARBA" id="ARBA00022630"/>
    </source>
</evidence>
<feature type="binding site" evidence="9">
    <location>
        <position position="85"/>
    </location>
    <ligand>
        <name>substrate</name>
    </ligand>
</feature>
<dbReference type="SUPFAM" id="SSF51730">
    <property type="entry name" value="FAD-linked oxidoreductase"/>
    <property type="match status" value="1"/>
</dbReference>
<dbReference type="EC" id="1.5.5.2" evidence="2"/>
<dbReference type="GO" id="GO:0000166">
    <property type="term" value="F:nucleotide binding"/>
    <property type="evidence" value="ECO:0007669"/>
    <property type="project" value="UniProtKB-KW"/>
</dbReference>
<dbReference type="GO" id="GO:0010133">
    <property type="term" value="P:L-proline catabolic process to L-glutamate"/>
    <property type="evidence" value="ECO:0007669"/>
    <property type="project" value="InterPro"/>
</dbReference>
<dbReference type="InterPro" id="IPR015659">
    <property type="entry name" value="Proline_oxidase"/>
</dbReference>
<evidence type="ECO:0000256" key="9">
    <source>
        <dbReference type="PIRSR" id="PIRSR000196-1"/>
    </source>
</evidence>
<protein>
    <recommendedName>
        <fullName evidence="2">proline dehydrogenase</fullName>
        <ecNumber evidence="2">1.5.5.2</ecNumber>
    </recommendedName>
</protein>
<reference evidence="12 13" key="1">
    <citation type="journal article" date="2022" name="ISME Commun">
        <title>Vulcanimicrobium alpinus gen. nov. sp. nov., the first cultivated representative of the candidate phylum 'Eremiobacterota', is a metabolically versatile aerobic anoxygenic phototroph.</title>
        <authorList>
            <person name="Yabe S."/>
            <person name="Muto K."/>
            <person name="Abe K."/>
            <person name="Yokota A."/>
            <person name="Staudigel H."/>
            <person name="Tebo B.M."/>
        </authorList>
    </citation>
    <scope>NUCLEOTIDE SEQUENCE [LARGE SCALE GENOMIC DNA]</scope>
    <source>
        <strain evidence="12 13">WC8-2</strain>
    </source>
</reference>